<dbReference type="InterPro" id="IPR051396">
    <property type="entry name" value="Bact_Antivir_Def_Nuclease"/>
</dbReference>
<dbReference type="Gene3D" id="3.40.50.300">
    <property type="entry name" value="P-loop containing nucleotide triphosphate hydrolases"/>
    <property type="match status" value="2"/>
</dbReference>
<sequence>MDLKIKNFNTINGIKIKIENDKNIINLVGLNGSGKSNVLKAIKSFCDMKINLSNFKPILVSKDIDFNKWKDKDIDEIQKRIEVDGFFSYVKEMTKVKKNDLIKELEKIKSLDQKLYNDIVTDDIYKVKIIKINDAYSYINDEIHFELLPFGIILFLFTKFIANKYKESNPILSLFSKIELNLKKEHEDDYGDYFYDLLDLELINKINNKQGIKTEQKNELKNILSIMTNVEQHYNTSQLPSFHFIENSSAELELDYEYDLKVLSNTNEPKYNSINTFYKSVSEDTYKKAIECADELKKDKNIQNISKINRNKEWIKSKCNSVYNDIFEKNDIYAKPSFDFDGSILKISVSTIKRFLINIDDDTSSNSDGYKAILWLIINLREFVYEAKNNPNKEYILLADEIEKNIHPLAQIKLINFIENEIKIVNNLKIIMSTHSPFLIKNSNLISNNLVLRDEHGFTLLVNEDDIEKDITADNIVIKINEILSENNLYDSFMQK</sequence>
<dbReference type="AlphaFoldDB" id="A0A2S0NJ32"/>
<dbReference type="PANTHER" id="PTHR43581:SF4">
    <property type="entry name" value="ATP_GTP PHOSPHATASE"/>
    <property type="match status" value="1"/>
</dbReference>
<dbReference type="EMBL" id="CP027019">
    <property type="protein sequence ID" value="AVP49011.1"/>
    <property type="molecule type" value="Genomic_DNA"/>
</dbReference>
<dbReference type="Proteomes" id="UP000239250">
    <property type="component" value="Chromosome"/>
</dbReference>
<dbReference type="Pfam" id="PF13175">
    <property type="entry name" value="AAA_15"/>
    <property type="match status" value="1"/>
</dbReference>
<proteinExistence type="predicted"/>
<dbReference type="RefSeq" id="WP_303662360.1">
    <property type="nucleotide sequence ID" value="NZ_CP027019.1"/>
</dbReference>
<feature type="domain" description="Endonuclease GajA/Old nuclease/RecF-like AAA" evidence="1">
    <location>
        <begin position="3"/>
        <end position="440"/>
    </location>
</feature>
<evidence type="ECO:0000259" key="1">
    <source>
        <dbReference type="Pfam" id="PF13175"/>
    </source>
</evidence>
<reference evidence="3" key="1">
    <citation type="submission" date="2018-02" db="EMBL/GenBank/DDBJ databases">
        <title>Firefly genomes illuminate parallel origins of bioluminescence in beetles.</title>
        <authorList>
            <person name="Fallon T.R."/>
            <person name="Lower S.E.S."/>
            <person name="Behringer M."/>
            <person name="Weng J.-K."/>
        </authorList>
    </citation>
    <scope>NUCLEOTIDE SEQUENCE [LARGE SCALE GENOMIC DNA]</scope>
</reference>
<gene>
    <name evidence="2" type="ORF">C5T88_00195</name>
</gene>
<dbReference type="InterPro" id="IPR027417">
    <property type="entry name" value="P-loop_NTPase"/>
</dbReference>
<protein>
    <recommendedName>
        <fullName evidence="1">Endonuclease GajA/Old nuclease/RecF-like AAA domain-containing protein</fullName>
    </recommendedName>
</protein>
<dbReference type="SUPFAM" id="SSF52540">
    <property type="entry name" value="P-loop containing nucleoside triphosphate hydrolases"/>
    <property type="match status" value="1"/>
</dbReference>
<accession>A0A2S0NJ32</accession>
<evidence type="ECO:0000313" key="3">
    <source>
        <dbReference type="Proteomes" id="UP000239250"/>
    </source>
</evidence>
<dbReference type="InterPro" id="IPR041685">
    <property type="entry name" value="AAA_GajA/Old/RecF-like"/>
</dbReference>
<name>A0A2S0NJ32_9MOLU</name>
<evidence type="ECO:0000313" key="2">
    <source>
        <dbReference type="EMBL" id="AVP49011.1"/>
    </source>
</evidence>
<organism evidence="2 3">
    <name type="scientific">Williamsoniiplasma luminosum</name>
    <dbReference type="NCBI Taxonomy" id="214888"/>
    <lineage>
        <taxon>Bacteria</taxon>
        <taxon>Bacillati</taxon>
        <taxon>Mycoplasmatota</taxon>
        <taxon>Mollicutes</taxon>
        <taxon>Entomoplasmatales</taxon>
        <taxon>Williamsoniiplasma</taxon>
    </lineage>
</organism>
<dbReference type="PANTHER" id="PTHR43581">
    <property type="entry name" value="ATP/GTP PHOSPHATASE"/>
    <property type="match status" value="1"/>
</dbReference>